<evidence type="ECO:0000256" key="1">
    <source>
        <dbReference type="ARBA" id="ARBA00001946"/>
    </source>
</evidence>
<evidence type="ECO:0000256" key="5">
    <source>
        <dbReference type="ARBA" id="ARBA00022679"/>
    </source>
</evidence>
<dbReference type="GO" id="GO:0019318">
    <property type="term" value="P:hexose metabolic process"/>
    <property type="evidence" value="ECO:0007669"/>
    <property type="project" value="UniProtKB-ARBA"/>
</dbReference>
<keyword evidence="7 10" id="KW-0479">Metal-binding</keyword>
<evidence type="ECO:0000256" key="4">
    <source>
        <dbReference type="ARBA" id="ARBA00017654"/>
    </source>
</evidence>
<comment type="similarity">
    <text evidence="2 10">Belongs to the glucose-1-phosphate thymidylyltransferase family.</text>
</comment>
<dbReference type="NCBIfam" id="TIGR01207">
    <property type="entry name" value="rmlA"/>
    <property type="match status" value="1"/>
</dbReference>
<comment type="caution">
    <text evidence="12">The sequence shown here is derived from an EMBL/GenBank/DDBJ whole genome shotgun (WGS) entry which is preliminary data.</text>
</comment>
<dbReference type="InterPro" id="IPR029044">
    <property type="entry name" value="Nucleotide-diphossugar_trans"/>
</dbReference>
<gene>
    <name evidence="12" type="primary">rmlA</name>
    <name evidence="12" type="ORF">Asi03nite_45580</name>
</gene>
<dbReference type="GO" id="GO:0046872">
    <property type="term" value="F:metal ion binding"/>
    <property type="evidence" value="ECO:0007669"/>
    <property type="project" value="UniProtKB-KW"/>
</dbReference>
<feature type="domain" description="Nucleotidyl transferase" evidence="11">
    <location>
        <begin position="17"/>
        <end position="249"/>
    </location>
</feature>
<comment type="cofactor">
    <cofactor evidence="1">
        <name>Mg(2+)</name>
        <dbReference type="ChEBI" id="CHEBI:18420"/>
    </cofactor>
</comment>
<dbReference type="AlphaFoldDB" id="A0A919NA37"/>
<sequence>MAPDRIPADQYAAPMRGILLAGGTGSRLWPMTRSVSKQLMPIYDKPMIFYPLSTLISIGIREILVITAPADQDPFARLLGDGSQWGLRLSYAVQPRPDGIAQALVIGEDFLGGRGCALILGDNLFHGMNFGSWARSDMELSGAHVLACPVARPSAYGVVEFDADGRVLTLEEKPARPRSRYAVPGLYFYDSEGAKIAKSLPRGARGEFEITALNEYYLRERSLRVTVMDRGSVWLDTGTVADLARAAEYVRVVEERQGVKIGCVEEAAWRAGLIDDAHLRRLAEPLLSSGYGDYLLRLVD</sequence>
<comment type="catalytic activity">
    <reaction evidence="9 10">
        <text>dTTP + alpha-D-glucose 1-phosphate + H(+) = dTDP-alpha-D-glucose + diphosphate</text>
        <dbReference type="Rhea" id="RHEA:15225"/>
        <dbReference type="ChEBI" id="CHEBI:15378"/>
        <dbReference type="ChEBI" id="CHEBI:33019"/>
        <dbReference type="ChEBI" id="CHEBI:37568"/>
        <dbReference type="ChEBI" id="CHEBI:57477"/>
        <dbReference type="ChEBI" id="CHEBI:58601"/>
        <dbReference type="EC" id="2.7.7.24"/>
    </reaction>
</comment>
<evidence type="ECO:0000313" key="12">
    <source>
        <dbReference type="EMBL" id="GIF07020.1"/>
    </source>
</evidence>
<evidence type="ECO:0000256" key="10">
    <source>
        <dbReference type="RuleBase" id="RU003706"/>
    </source>
</evidence>
<comment type="function">
    <text evidence="10">Catalyzes the formation of dTDP-glucose, from dTTP and glucose 1-phosphate, as well as its pyrophosphorolysis.</text>
</comment>
<evidence type="ECO:0000313" key="13">
    <source>
        <dbReference type="Proteomes" id="UP000629619"/>
    </source>
</evidence>
<dbReference type="SUPFAM" id="SSF53448">
    <property type="entry name" value="Nucleotide-diphospho-sugar transferases"/>
    <property type="match status" value="1"/>
</dbReference>
<dbReference type="EMBL" id="BOMW01000044">
    <property type="protein sequence ID" value="GIF07020.1"/>
    <property type="molecule type" value="Genomic_DNA"/>
</dbReference>
<dbReference type="InterPro" id="IPR005907">
    <property type="entry name" value="G1P_thy_trans_s"/>
</dbReference>
<dbReference type="EC" id="2.7.7.24" evidence="3 10"/>
<dbReference type="Pfam" id="PF00483">
    <property type="entry name" value="NTP_transferase"/>
    <property type="match status" value="1"/>
</dbReference>
<keyword evidence="8 10" id="KW-0460">Magnesium</keyword>
<dbReference type="FunFam" id="3.90.550.10:FF:000023">
    <property type="entry name" value="Glucose-1-phosphate thymidylyltransferase"/>
    <property type="match status" value="1"/>
</dbReference>
<dbReference type="InterPro" id="IPR005835">
    <property type="entry name" value="NTP_transferase_dom"/>
</dbReference>
<evidence type="ECO:0000256" key="8">
    <source>
        <dbReference type="ARBA" id="ARBA00022842"/>
    </source>
</evidence>
<evidence type="ECO:0000256" key="2">
    <source>
        <dbReference type="ARBA" id="ARBA00010480"/>
    </source>
</evidence>
<proteinExistence type="inferred from homology"/>
<evidence type="ECO:0000256" key="7">
    <source>
        <dbReference type="ARBA" id="ARBA00022723"/>
    </source>
</evidence>
<dbReference type="GO" id="GO:0000271">
    <property type="term" value="P:polysaccharide biosynthetic process"/>
    <property type="evidence" value="ECO:0007669"/>
    <property type="project" value="UniProtKB-ARBA"/>
</dbReference>
<keyword evidence="13" id="KW-1185">Reference proteome</keyword>
<evidence type="ECO:0000259" key="11">
    <source>
        <dbReference type="Pfam" id="PF00483"/>
    </source>
</evidence>
<dbReference type="PANTHER" id="PTHR43532:SF1">
    <property type="entry name" value="GLUCOSE-1-PHOSPHATE THYMIDYLYLTRANSFERASE 1"/>
    <property type="match status" value="1"/>
</dbReference>
<protein>
    <recommendedName>
        <fullName evidence="4 10">Glucose-1-phosphate thymidylyltransferase</fullName>
        <ecNumber evidence="3 10">2.7.7.24</ecNumber>
    </recommendedName>
</protein>
<dbReference type="Proteomes" id="UP000629619">
    <property type="component" value="Unassembled WGS sequence"/>
</dbReference>
<name>A0A919NA37_9ACTN</name>
<dbReference type="PANTHER" id="PTHR43532">
    <property type="entry name" value="GLUCOSE-1-PHOSPHATE THYMIDYLYLTRANSFERASE"/>
    <property type="match status" value="1"/>
</dbReference>
<accession>A0A919NA37</accession>
<keyword evidence="6 10" id="KW-0548">Nucleotidyltransferase</keyword>
<evidence type="ECO:0000256" key="9">
    <source>
        <dbReference type="ARBA" id="ARBA00049336"/>
    </source>
</evidence>
<evidence type="ECO:0000256" key="6">
    <source>
        <dbReference type="ARBA" id="ARBA00022695"/>
    </source>
</evidence>
<organism evidence="12 13">
    <name type="scientific">Actinoplanes siamensis</name>
    <dbReference type="NCBI Taxonomy" id="1223317"/>
    <lineage>
        <taxon>Bacteria</taxon>
        <taxon>Bacillati</taxon>
        <taxon>Actinomycetota</taxon>
        <taxon>Actinomycetes</taxon>
        <taxon>Micromonosporales</taxon>
        <taxon>Micromonosporaceae</taxon>
        <taxon>Actinoplanes</taxon>
    </lineage>
</organism>
<evidence type="ECO:0000256" key="3">
    <source>
        <dbReference type="ARBA" id="ARBA00012461"/>
    </source>
</evidence>
<dbReference type="GO" id="GO:0008879">
    <property type="term" value="F:glucose-1-phosphate thymidylyltransferase activity"/>
    <property type="evidence" value="ECO:0007669"/>
    <property type="project" value="UniProtKB-EC"/>
</dbReference>
<dbReference type="Gene3D" id="3.90.550.10">
    <property type="entry name" value="Spore Coat Polysaccharide Biosynthesis Protein SpsA, Chain A"/>
    <property type="match status" value="1"/>
</dbReference>
<reference evidence="12" key="1">
    <citation type="submission" date="2021-01" db="EMBL/GenBank/DDBJ databases">
        <title>Whole genome shotgun sequence of Actinoplanes siamensis NBRC 109076.</title>
        <authorList>
            <person name="Komaki H."/>
            <person name="Tamura T."/>
        </authorList>
    </citation>
    <scope>NUCLEOTIDE SEQUENCE</scope>
    <source>
        <strain evidence="12">NBRC 109076</strain>
    </source>
</reference>
<keyword evidence="5 10" id="KW-0808">Transferase</keyword>